<proteinExistence type="inferred from homology"/>
<evidence type="ECO:0000313" key="4">
    <source>
        <dbReference type="EMBL" id="SDX20544.1"/>
    </source>
</evidence>
<evidence type="ECO:0000313" key="5">
    <source>
        <dbReference type="Proteomes" id="UP000182944"/>
    </source>
</evidence>
<keyword evidence="2" id="KW-0732">Signal</keyword>
<evidence type="ECO:0000259" key="3">
    <source>
        <dbReference type="Pfam" id="PF00080"/>
    </source>
</evidence>
<gene>
    <name evidence="4" type="ORF">SAMN05444276_103213</name>
</gene>
<dbReference type="STRING" id="1545044.SAMN05444276_103213"/>
<protein>
    <submittedName>
        <fullName evidence="4">Superoxide dismutase, Cu-Zn family</fullName>
    </submittedName>
</protein>
<dbReference type="RefSeq" id="WP_083388371.1">
    <property type="nucleotide sequence ID" value="NZ_FNNA01000003.1"/>
</dbReference>
<dbReference type="Pfam" id="PF00080">
    <property type="entry name" value="Sod_Cu"/>
    <property type="match status" value="1"/>
</dbReference>
<dbReference type="AlphaFoldDB" id="A0A1H2ZUF4"/>
<dbReference type="GO" id="GO:0006801">
    <property type="term" value="P:superoxide metabolic process"/>
    <property type="evidence" value="ECO:0007669"/>
    <property type="project" value="InterPro"/>
</dbReference>
<feature type="domain" description="Superoxide dismutase copper/zinc binding" evidence="3">
    <location>
        <begin position="69"/>
        <end position="194"/>
    </location>
</feature>
<name>A0A1H2ZUF4_9RHOB</name>
<keyword evidence="5" id="KW-1185">Reference proteome</keyword>
<dbReference type="PANTHER" id="PTHR10003">
    <property type="entry name" value="SUPEROXIDE DISMUTASE CU-ZN -RELATED"/>
    <property type="match status" value="1"/>
</dbReference>
<evidence type="ECO:0000256" key="2">
    <source>
        <dbReference type="SAM" id="SignalP"/>
    </source>
</evidence>
<dbReference type="Proteomes" id="UP000182944">
    <property type="component" value="Unassembled WGS sequence"/>
</dbReference>
<accession>A0A1H2ZUF4</accession>
<dbReference type="EMBL" id="FNNA01000003">
    <property type="protein sequence ID" value="SDX20544.1"/>
    <property type="molecule type" value="Genomic_DNA"/>
</dbReference>
<organism evidence="4 5">
    <name type="scientific">Paracoccus sanguinis</name>
    <dbReference type="NCBI Taxonomy" id="1545044"/>
    <lineage>
        <taxon>Bacteria</taxon>
        <taxon>Pseudomonadati</taxon>
        <taxon>Pseudomonadota</taxon>
        <taxon>Alphaproteobacteria</taxon>
        <taxon>Rhodobacterales</taxon>
        <taxon>Paracoccaceae</taxon>
        <taxon>Paracoccus</taxon>
    </lineage>
</organism>
<dbReference type="Gene3D" id="2.60.40.200">
    <property type="entry name" value="Superoxide dismutase, copper/zinc binding domain"/>
    <property type="match status" value="1"/>
</dbReference>
<dbReference type="InterPro" id="IPR024134">
    <property type="entry name" value="SOD_Cu/Zn_/chaperone"/>
</dbReference>
<evidence type="ECO:0000256" key="1">
    <source>
        <dbReference type="ARBA" id="ARBA00010457"/>
    </source>
</evidence>
<comment type="similarity">
    <text evidence="1">Belongs to the Cu-Zn superoxide dismutase family.</text>
</comment>
<dbReference type="InterPro" id="IPR036423">
    <property type="entry name" value="SOD-like_Cu/Zn_dom_sf"/>
</dbReference>
<reference evidence="5" key="1">
    <citation type="submission" date="2016-10" db="EMBL/GenBank/DDBJ databases">
        <authorList>
            <person name="Varghese N."/>
            <person name="Submissions S."/>
        </authorList>
    </citation>
    <scope>NUCLEOTIDE SEQUENCE [LARGE SCALE GENOMIC DNA]</scope>
    <source>
        <strain evidence="5">DSM 29303</strain>
    </source>
</reference>
<sequence length="202" mass="20213">MTRPHAATRAETLPAPRMLGALMLGAALALVPVFAHAQAPAAPAATTEAAAATQQAAATLKGVDGAEMGSVTLSDTPSGSLHVILHLAKLPDGPHAIHIHETGKCEGPDFKSAGGHLAGGKQHGALHPEGMHAGDLPNIDSAGGGPINQEFFLEGVKLADVMDADGGSFIVHADADDYVSQPAGNAGDRIACGVFEATAGTN</sequence>
<dbReference type="OrthoDB" id="5431326at2"/>
<dbReference type="GO" id="GO:0005507">
    <property type="term" value="F:copper ion binding"/>
    <property type="evidence" value="ECO:0007669"/>
    <property type="project" value="InterPro"/>
</dbReference>
<feature type="chain" id="PRO_5010168996" evidence="2">
    <location>
        <begin position="38"/>
        <end position="202"/>
    </location>
</feature>
<dbReference type="InterPro" id="IPR001424">
    <property type="entry name" value="SOD_Cu_Zn_dom"/>
</dbReference>
<dbReference type="SUPFAM" id="SSF49329">
    <property type="entry name" value="Cu,Zn superoxide dismutase-like"/>
    <property type="match status" value="1"/>
</dbReference>
<feature type="signal peptide" evidence="2">
    <location>
        <begin position="1"/>
        <end position="37"/>
    </location>
</feature>